<dbReference type="Proteomes" id="UP000190973">
    <property type="component" value="Unassembled WGS sequence"/>
</dbReference>
<dbReference type="AlphaFoldDB" id="A0A1S8S2B2"/>
<dbReference type="GO" id="GO:0008194">
    <property type="term" value="F:UDP-glycosyltransferase activity"/>
    <property type="evidence" value="ECO:0007669"/>
    <property type="project" value="InterPro"/>
</dbReference>
<dbReference type="GO" id="GO:0033072">
    <property type="term" value="P:vancomycin biosynthetic process"/>
    <property type="evidence" value="ECO:0007669"/>
    <property type="project" value="UniProtKB-ARBA"/>
</dbReference>
<gene>
    <name evidence="2" type="primary">rebG</name>
    <name evidence="2" type="ORF">CLBCK_34180</name>
</gene>
<dbReference type="InterPro" id="IPR002213">
    <property type="entry name" value="UDP_glucos_trans"/>
</dbReference>
<dbReference type="InterPro" id="IPR004276">
    <property type="entry name" value="GlycoTrans_28_N"/>
</dbReference>
<dbReference type="Pfam" id="PF00201">
    <property type="entry name" value="UDPGT"/>
    <property type="match status" value="1"/>
</dbReference>
<protein>
    <submittedName>
        <fullName evidence="2">4'-demethylrebeccamycin synthase</fullName>
        <ecNumber evidence="2">4.3.3.5</ecNumber>
    </submittedName>
</protein>
<evidence type="ECO:0000259" key="1">
    <source>
        <dbReference type="Pfam" id="PF03033"/>
    </source>
</evidence>
<dbReference type="PANTHER" id="PTHR48050:SF13">
    <property type="entry name" value="STEROL 3-BETA-GLUCOSYLTRANSFERASE UGT80A2"/>
    <property type="match status" value="1"/>
</dbReference>
<comment type="caution">
    <text evidence="2">The sequence shown here is derived from an EMBL/GenBank/DDBJ whole genome shotgun (WGS) entry which is preliminary data.</text>
</comment>
<dbReference type="EMBL" id="LZZI01000071">
    <property type="protein sequence ID" value="OOM59587.1"/>
    <property type="molecule type" value="Genomic_DNA"/>
</dbReference>
<dbReference type="RefSeq" id="WP_077839810.1">
    <property type="nucleotide sequence ID" value="NZ_JABTAE010000001.1"/>
</dbReference>
<keyword evidence="2" id="KW-0456">Lyase</keyword>
<organism evidence="2 3">
    <name type="scientific">Clostridium beijerinckii</name>
    <name type="common">Clostridium MP</name>
    <dbReference type="NCBI Taxonomy" id="1520"/>
    <lineage>
        <taxon>Bacteria</taxon>
        <taxon>Bacillati</taxon>
        <taxon>Bacillota</taxon>
        <taxon>Clostridia</taxon>
        <taxon>Eubacteriales</taxon>
        <taxon>Clostridiaceae</taxon>
        <taxon>Clostridium</taxon>
    </lineage>
</organism>
<evidence type="ECO:0000313" key="3">
    <source>
        <dbReference type="Proteomes" id="UP000190973"/>
    </source>
</evidence>
<dbReference type="EC" id="4.3.3.5" evidence="2"/>
<dbReference type="Gene3D" id="3.40.50.2000">
    <property type="entry name" value="Glycogen Phosphorylase B"/>
    <property type="match status" value="2"/>
</dbReference>
<feature type="domain" description="Glycosyltransferase family 28 N-terminal" evidence="1">
    <location>
        <begin position="3"/>
        <end position="93"/>
    </location>
</feature>
<sequence>MKVVFLTLGSRGDVQPYVALAKELIKSRHEALVCTGASFKSFVKENGVTFCEASADLMAVLESEEGKKIFNGGHYNVFRMLKYAKEVITPAYRKSMDDFLEASKGADIIVYHPKALGAVDISEYLNIPCISMPPIPIVYPITEFPNLAISANKNFGPFLNKLSYKASSLGELSYMKHINDFRKKSLHLPKRKAGELAFKVNGKNIPIVYPISPFLFKEVDTWSESVFLSGFFFLDIVETELDDEMEEFLKSGVRPIVVSFSSMPLKDPKIFKDKLIKALKETGDRAIVLTGTSGMTFENDDNIMAVKKASHRLLFRRAKCIIHHGGVGTMSEALLSGVPQLIMPFTVDQPFWANRLYLKGLTTHPLKEKNLKVYDLVKAFKEMENDKYIRNAEEIKNIIESEKGLENAVKYIERVYKTF</sequence>
<reference evidence="2 3" key="1">
    <citation type="submission" date="2016-05" db="EMBL/GenBank/DDBJ databases">
        <title>Microbial solvent formation.</title>
        <authorList>
            <person name="Poehlein A."/>
            <person name="Montoya Solano J.D."/>
            <person name="Flitsch S."/>
            <person name="Krabben P."/>
            <person name="Duerre P."/>
            <person name="Daniel R."/>
        </authorList>
    </citation>
    <scope>NUCLEOTIDE SEQUENCE [LARGE SCALE GENOMIC DNA]</scope>
    <source>
        <strain evidence="2 3">DSM 53</strain>
    </source>
</reference>
<dbReference type="Pfam" id="PF03033">
    <property type="entry name" value="Glyco_transf_28"/>
    <property type="match status" value="1"/>
</dbReference>
<evidence type="ECO:0000313" key="2">
    <source>
        <dbReference type="EMBL" id="OOM59587.1"/>
    </source>
</evidence>
<dbReference type="PANTHER" id="PTHR48050">
    <property type="entry name" value="STEROL 3-BETA-GLUCOSYLTRANSFERASE"/>
    <property type="match status" value="1"/>
</dbReference>
<dbReference type="FunFam" id="3.40.50.2000:FF:000009">
    <property type="entry name" value="Sterol 3-beta-glucosyltransferase UGT80A2"/>
    <property type="match status" value="1"/>
</dbReference>
<dbReference type="GO" id="GO:0016758">
    <property type="term" value="F:hexosyltransferase activity"/>
    <property type="evidence" value="ECO:0007669"/>
    <property type="project" value="InterPro"/>
</dbReference>
<dbReference type="CDD" id="cd03784">
    <property type="entry name" value="GT1_Gtf-like"/>
    <property type="match status" value="1"/>
</dbReference>
<dbReference type="SUPFAM" id="SSF53756">
    <property type="entry name" value="UDP-Glycosyltransferase/glycogen phosphorylase"/>
    <property type="match status" value="1"/>
</dbReference>
<dbReference type="GO" id="GO:0016829">
    <property type="term" value="F:lyase activity"/>
    <property type="evidence" value="ECO:0007669"/>
    <property type="project" value="UniProtKB-KW"/>
</dbReference>
<dbReference type="GO" id="GO:0005975">
    <property type="term" value="P:carbohydrate metabolic process"/>
    <property type="evidence" value="ECO:0007669"/>
    <property type="project" value="InterPro"/>
</dbReference>
<name>A0A1S8S2B2_CLOBE</name>
<dbReference type="InterPro" id="IPR050426">
    <property type="entry name" value="Glycosyltransferase_28"/>
</dbReference>
<proteinExistence type="predicted"/>
<accession>A0A1S8S2B2</accession>